<evidence type="ECO:0000256" key="1">
    <source>
        <dbReference type="ARBA" id="ARBA00004123"/>
    </source>
</evidence>
<gene>
    <name evidence="13" type="ORF">ElyMa_005930400</name>
</gene>
<comment type="caution">
    <text evidence="13">The sequence shown here is derived from an EMBL/GenBank/DDBJ whole genome shotgun (WGS) entry which is preliminary data.</text>
</comment>
<feature type="domain" description="C2H2-type" evidence="12">
    <location>
        <begin position="116"/>
        <end position="143"/>
    </location>
</feature>
<dbReference type="Proteomes" id="UP000762676">
    <property type="component" value="Unassembled WGS sequence"/>
</dbReference>
<evidence type="ECO:0000256" key="7">
    <source>
        <dbReference type="ARBA" id="ARBA00023015"/>
    </source>
</evidence>
<evidence type="ECO:0000313" key="14">
    <source>
        <dbReference type="Proteomes" id="UP000762676"/>
    </source>
</evidence>
<dbReference type="InterPro" id="IPR036236">
    <property type="entry name" value="Znf_C2H2_sf"/>
</dbReference>
<dbReference type="Pfam" id="PF13912">
    <property type="entry name" value="zf-C2H2_6"/>
    <property type="match status" value="1"/>
</dbReference>
<keyword evidence="8" id="KW-0238">DNA-binding</keyword>
<dbReference type="FunFam" id="3.30.160.60:FF:000155">
    <property type="entry name" value="zinc finger protein 133 isoform X1"/>
    <property type="match status" value="1"/>
</dbReference>
<dbReference type="SUPFAM" id="SSF57667">
    <property type="entry name" value="beta-beta-alpha zinc fingers"/>
    <property type="match status" value="3"/>
</dbReference>
<dbReference type="EMBL" id="BMAT01011895">
    <property type="protein sequence ID" value="GFR81615.1"/>
    <property type="molecule type" value="Genomic_DNA"/>
</dbReference>
<organism evidence="13 14">
    <name type="scientific">Elysia marginata</name>
    <dbReference type="NCBI Taxonomy" id="1093978"/>
    <lineage>
        <taxon>Eukaryota</taxon>
        <taxon>Metazoa</taxon>
        <taxon>Spiralia</taxon>
        <taxon>Lophotrochozoa</taxon>
        <taxon>Mollusca</taxon>
        <taxon>Gastropoda</taxon>
        <taxon>Heterobranchia</taxon>
        <taxon>Euthyneura</taxon>
        <taxon>Panpulmonata</taxon>
        <taxon>Sacoglossa</taxon>
        <taxon>Placobranchoidea</taxon>
        <taxon>Plakobranchidae</taxon>
        <taxon>Elysia</taxon>
    </lineage>
</organism>
<dbReference type="Pfam" id="PF00096">
    <property type="entry name" value="zf-C2H2"/>
    <property type="match status" value="5"/>
</dbReference>
<dbReference type="GO" id="GO:0045892">
    <property type="term" value="P:negative regulation of DNA-templated transcription"/>
    <property type="evidence" value="ECO:0007669"/>
    <property type="project" value="UniProtKB-ARBA"/>
</dbReference>
<keyword evidence="10" id="KW-0539">Nucleus</keyword>
<accession>A0AAV4G9A4</accession>
<dbReference type="PROSITE" id="PS00028">
    <property type="entry name" value="ZINC_FINGER_C2H2_1"/>
    <property type="match status" value="6"/>
</dbReference>
<dbReference type="FunFam" id="3.30.160.60:FF:002239">
    <property type="entry name" value="Zinc finger protein 226"/>
    <property type="match status" value="1"/>
</dbReference>
<dbReference type="SMART" id="SM00355">
    <property type="entry name" value="ZnF_C2H2"/>
    <property type="match status" value="6"/>
</dbReference>
<evidence type="ECO:0000256" key="10">
    <source>
        <dbReference type="ARBA" id="ARBA00023242"/>
    </source>
</evidence>
<evidence type="ECO:0000256" key="5">
    <source>
        <dbReference type="ARBA" id="ARBA00022771"/>
    </source>
</evidence>
<dbReference type="PROSITE" id="PS50157">
    <property type="entry name" value="ZINC_FINGER_C2H2_2"/>
    <property type="match status" value="6"/>
</dbReference>
<protein>
    <submittedName>
        <fullName evidence="13">Zinc finger protein 436</fullName>
    </submittedName>
</protein>
<evidence type="ECO:0000256" key="3">
    <source>
        <dbReference type="ARBA" id="ARBA00022723"/>
    </source>
</evidence>
<proteinExistence type="inferred from homology"/>
<dbReference type="GO" id="GO:0008270">
    <property type="term" value="F:zinc ion binding"/>
    <property type="evidence" value="ECO:0007669"/>
    <property type="project" value="UniProtKB-KW"/>
</dbReference>
<dbReference type="FunFam" id="3.30.160.60:FF:000690">
    <property type="entry name" value="Zinc finger protein 354C"/>
    <property type="match status" value="1"/>
</dbReference>
<keyword evidence="4" id="KW-0677">Repeat</keyword>
<dbReference type="FunFam" id="3.30.160.60:FF:003288">
    <property type="entry name" value="Uncharacterized protein"/>
    <property type="match status" value="1"/>
</dbReference>
<feature type="domain" description="C2H2-type" evidence="12">
    <location>
        <begin position="172"/>
        <end position="199"/>
    </location>
</feature>
<evidence type="ECO:0000313" key="13">
    <source>
        <dbReference type="EMBL" id="GFR81615.1"/>
    </source>
</evidence>
<reference evidence="13 14" key="1">
    <citation type="journal article" date="2021" name="Elife">
        <title>Chloroplast acquisition without the gene transfer in kleptoplastic sea slugs, Plakobranchus ocellatus.</title>
        <authorList>
            <person name="Maeda T."/>
            <person name="Takahashi S."/>
            <person name="Yoshida T."/>
            <person name="Shimamura S."/>
            <person name="Takaki Y."/>
            <person name="Nagai Y."/>
            <person name="Toyoda A."/>
            <person name="Suzuki Y."/>
            <person name="Arimoto A."/>
            <person name="Ishii H."/>
            <person name="Satoh N."/>
            <person name="Nishiyama T."/>
            <person name="Hasebe M."/>
            <person name="Maruyama T."/>
            <person name="Minagawa J."/>
            <person name="Obokata J."/>
            <person name="Shigenobu S."/>
        </authorList>
    </citation>
    <scope>NUCLEOTIDE SEQUENCE [LARGE SCALE GENOMIC DNA]</scope>
</reference>
<evidence type="ECO:0000256" key="8">
    <source>
        <dbReference type="ARBA" id="ARBA00023125"/>
    </source>
</evidence>
<feature type="domain" description="C2H2-type" evidence="12">
    <location>
        <begin position="228"/>
        <end position="255"/>
    </location>
</feature>
<dbReference type="InterPro" id="IPR013087">
    <property type="entry name" value="Znf_C2H2_type"/>
</dbReference>
<evidence type="ECO:0000256" key="11">
    <source>
        <dbReference type="PROSITE-ProRule" id="PRU00042"/>
    </source>
</evidence>
<evidence type="ECO:0000256" key="6">
    <source>
        <dbReference type="ARBA" id="ARBA00022833"/>
    </source>
</evidence>
<dbReference type="PANTHER" id="PTHR24394:SF29">
    <property type="entry name" value="MYONEURIN"/>
    <property type="match status" value="1"/>
</dbReference>
<dbReference type="GO" id="GO:0043565">
    <property type="term" value="F:sequence-specific DNA binding"/>
    <property type="evidence" value="ECO:0007669"/>
    <property type="project" value="UniProtKB-ARBA"/>
</dbReference>
<evidence type="ECO:0000256" key="9">
    <source>
        <dbReference type="ARBA" id="ARBA00023163"/>
    </source>
</evidence>
<keyword evidence="6" id="KW-0862">Zinc</keyword>
<dbReference type="AlphaFoldDB" id="A0AAV4G9A4"/>
<keyword evidence="7" id="KW-0805">Transcription regulation</keyword>
<dbReference type="PANTHER" id="PTHR24394">
    <property type="entry name" value="ZINC FINGER PROTEIN"/>
    <property type="match status" value="1"/>
</dbReference>
<keyword evidence="14" id="KW-1185">Reference proteome</keyword>
<dbReference type="GO" id="GO:0000981">
    <property type="term" value="F:DNA-binding transcription factor activity, RNA polymerase II-specific"/>
    <property type="evidence" value="ECO:0007669"/>
    <property type="project" value="TreeGrafter"/>
</dbReference>
<evidence type="ECO:0000259" key="12">
    <source>
        <dbReference type="PROSITE" id="PS50157"/>
    </source>
</evidence>
<comment type="similarity">
    <text evidence="2">Belongs to the krueppel C2H2-type zinc-finger protein family.</text>
</comment>
<sequence length="298" mass="33924">MVIILNDNLSHYYPVQPHKTTDSFLEAKKEQSVTFQKAGPCAVTETCAHESSNTLDRRHQTDFGCRDALMEDQLGKDCEPYDKINAALNEVVQKHILSINLDLKSSSGKDQSVKRHKCEMCGKSFAKGAHLAEHQRIHTGEKPYKCDMCNKNFSRKSLISIHLRTHSDEKPYNCNECDRSFSHKSDFIVHKRTHSGDRPYMCDVCHVGFVKGGDLTRHKRVHSGERLYKCDVCDKTFARSSCLTVHKRKHSGERPFKCNVCHKAFVQSSHLAKHKRKHSEDKLIIVICGAQRKSGNSS</sequence>
<dbReference type="FunFam" id="3.30.160.60:FF:000495">
    <property type="entry name" value="zinc finger protein 668"/>
    <property type="match status" value="1"/>
</dbReference>
<evidence type="ECO:0000256" key="2">
    <source>
        <dbReference type="ARBA" id="ARBA00006991"/>
    </source>
</evidence>
<feature type="domain" description="C2H2-type" evidence="12">
    <location>
        <begin position="144"/>
        <end position="171"/>
    </location>
</feature>
<keyword evidence="9" id="KW-0804">Transcription</keyword>
<evidence type="ECO:0000256" key="4">
    <source>
        <dbReference type="ARBA" id="ARBA00022737"/>
    </source>
</evidence>
<dbReference type="GO" id="GO:0005634">
    <property type="term" value="C:nucleus"/>
    <property type="evidence" value="ECO:0007669"/>
    <property type="project" value="UniProtKB-SubCell"/>
</dbReference>
<dbReference type="Gene3D" id="3.30.160.60">
    <property type="entry name" value="Classic Zinc Finger"/>
    <property type="match status" value="6"/>
</dbReference>
<feature type="domain" description="C2H2-type" evidence="12">
    <location>
        <begin position="256"/>
        <end position="283"/>
    </location>
</feature>
<comment type="subcellular location">
    <subcellularLocation>
        <location evidence="1">Nucleus</location>
    </subcellularLocation>
</comment>
<dbReference type="FunFam" id="3.30.160.60:FF:002343">
    <property type="entry name" value="Zinc finger protein 33A"/>
    <property type="match status" value="1"/>
</dbReference>
<name>A0AAV4G9A4_9GAST</name>
<feature type="domain" description="C2H2-type" evidence="12">
    <location>
        <begin position="200"/>
        <end position="227"/>
    </location>
</feature>
<keyword evidence="3" id="KW-0479">Metal-binding</keyword>
<keyword evidence="5 11" id="KW-0863">Zinc-finger</keyword>